<evidence type="ECO:0000313" key="3">
    <source>
        <dbReference type="Proteomes" id="UP000005238"/>
    </source>
</evidence>
<dbReference type="EnsemblProtists" id="Phyra77529">
    <property type="protein sequence ID" value="Phyra77529"/>
    <property type="gene ID" value="Phyra77529"/>
</dbReference>
<organism evidence="2 3">
    <name type="scientific">Phytophthora ramorum</name>
    <name type="common">Sudden oak death agent</name>
    <dbReference type="NCBI Taxonomy" id="164328"/>
    <lineage>
        <taxon>Eukaryota</taxon>
        <taxon>Sar</taxon>
        <taxon>Stramenopiles</taxon>
        <taxon>Oomycota</taxon>
        <taxon>Peronosporomycetes</taxon>
        <taxon>Peronosporales</taxon>
        <taxon>Peronosporaceae</taxon>
        <taxon>Phytophthora</taxon>
    </lineage>
</organism>
<dbReference type="Proteomes" id="UP000005238">
    <property type="component" value="Unassembled WGS sequence"/>
</dbReference>
<dbReference type="eggNOG" id="ENOG502S8AP">
    <property type="taxonomic scope" value="Eukaryota"/>
</dbReference>
<dbReference type="HOGENOM" id="CLU_066556_0_0_1"/>
<keyword evidence="3" id="KW-1185">Reference proteome</keyword>
<evidence type="ECO:0000313" key="2">
    <source>
        <dbReference type="EnsemblProtists" id="Phyra77529"/>
    </source>
</evidence>
<dbReference type="Gene3D" id="3.40.50.150">
    <property type="entry name" value="Vaccinia Virus protein VP39"/>
    <property type="match status" value="1"/>
</dbReference>
<dbReference type="AlphaFoldDB" id="H3GM48"/>
<keyword evidence="1" id="KW-0472">Membrane</keyword>
<protein>
    <recommendedName>
        <fullName evidence="4">Methyltransferase domain-containing protein</fullName>
    </recommendedName>
</protein>
<keyword evidence="1" id="KW-0812">Transmembrane</keyword>
<evidence type="ECO:0000256" key="1">
    <source>
        <dbReference type="SAM" id="Phobius"/>
    </source>
</evidence>
<dbReference type="VEuPathDB" id="FungiDB:KRP23_2425"/>
<reference evidence="3" key="1">
    <citation type="journal article" date="2006" name="Science">
        <title>Phytophthora genome sequences uncover evolutionary origins and mechanisms of pathogenesis.</title>
        <authorList>
            <person name="Tyler B.M."/>
            <person name="Tripathy S."/>
            <person name="Zhang X."/>
            <person name="Dehal P."/>
            <person name="Jiang R.H."/>
            <person name="Aerts A."/>
            <person name="Arredondo F.D."/>
            <person name="Baxter L."/>
            <person name="Bensasson D."/>
            <person name="Beynon J.L."/>
            <person name="Chapman J."/>
            <person name="Damasceno C.M."/>
            <person name="Dorrance A.E."/>
            <person name="Dou D."/>
            <person name="Dickerman A.W."/>
            <person name="Dubchak I.L."/>
            <person name="Garbelotto M."/>
            <person name="Gijzen M."/>
            <person name="Gordon S.G."/>
            <person name="Govers F."/>
            <person name="Grunwald N.J."/>
            <person name="Huang W."/>
            <person name="Ivors K.L."/>
            <person name="Jones R.W."/>
            <person name="Kamoun S."/>
            <person name="Krampis K."/>
            <person name="Lamour K.H."/>
            <person name="Lee M.K."/>
            <person name="McDonald W.H."/>
            <person name="Medina M."/>
            <person name="Meijer H.J."/>
            <person name="Nordberg E.K."/>
            <person name="Maclean D.J."/>
            <person name="Ospina-Giraldo M.D."/>
            <person name="Morris P.F."/>
            <person name="Phuntumart V."/>
            <person name="Putnam N.H."/>
            <person name="Rash S."/>
            <person name="Rose J.K."/>
            <person name="Sakihama Y."/>
            <person name="Salamov A.A."/>
            <person name="Savidor A."/>
            <person name="Scheuring C.F."/>
            <person name="Smith B.M."/>
            <person name="Sobral B.W."/>
            <person name="Terry A."/>
            <person name="Torto-Alalibo T.A."/>
            <person name="Win J."/>
            <person name="Xu Z."/>
            <person name="Zhang H."/>
            <person name="Grigoriev I.V."/>
            <person name="Rokhsar D.S."/>
            <person name="Boore J.L."/>
        </authorList>
    </citation>
    <scope>NUCLEOTIDE SEQUENCE [LARGE SCALE GENOMIC DNA]</scope>
    <source>
        <strain evidence="3">Pr102</strain>
    </source>
</reference>
<name>H3GM48_PHYRM</name>
<dbReference type="SUPFAM" id="SSF53335">
    <property type="entry name" value="S-adenosyl-L-methionine-dependent methyltransferases"/>
    <property type="match status" value="1"/>
</dbReference>
<dbReference type="InterPro" id="IPR029063">
    <property type="entry name" value="SAM-dependent_MTases_sf"/>
</dbReference>
<reference evidence="2" key="2">
    <citation type="submission" date="2015-06" db="UniProtKB">
        <authorList>
            <consortium name="EnsemblProtists"/>
        </authorList>
    </citation>
    <scope>IDENTIFICATION</scope>
    <source>
        <strain evidence="2">Pr102</strain>
    </source>
</reference>
<keyword evidence="1" id="KW-1133">Transmembrane helix</keyword>
<dbReference type="OMA" id="YPIATYA"/>
<dbReference type="VEuPathDB" id="FungiDB:KRP22_7720"/>
<dbReference type="EMBL" id="DS566022">
    <property type="status" value="NOT_ANNOTATED_CDS"/>
    <property type="molecule type" value="Genomic_DNA"/>
</dbReference>
<evidence type="ECO:0008006" key="4">
    <source>
        <dbReference type="Google" id="ProtNLM"/>
    </source>
</evidence>
<accession>H3GM48</accession>
<sequence>MNASYVTQMQLEQITELLATIQVCTRRKIPTIKSIQEERQQKMQHEFDAVAQLDDVLSSHNLPGVSSADKERLRQLISQSRQQEQQLTFHRGLLKAQQDISGAASEYSAENFAYGNTPFPTWLNLFTQTAVLDAIALNPKQATLTVFGSSSGSLVFFAAIVLGLSCVGVEILPFLHHAAEQTRRELQLPEAKCRFVCADMLTVPVHETMILLLTSQCWDAGLYRQVQTKLESELRPGALVIDYKDALQRSPRFEMVQQLTRQRVSWTESQSLYIFQRTQ</sequence>
<dbReference type="InParanoid" id="H3GM48"/>
<feature type="transmembrane region" description="Helical" evidence="1">
    <location>
        <begin position="154"/>
        <end position="175"/>
    </location>
</feature>
<proteinExistence type="predicted"/>